<sequence>MLGQFGQSDKIQTMDSLEYNWTAPNESAKIFQQEPEQVVGAASVYFASEEEAMGVEHLLAEPEYDDIVDTLLDFNTCTFSIPESYFKEFSALESVLTKSDHDALQRGLNEEDKTSEKVYYPFE</sequence>
<dbReference type="EMBL" id="JAJAGQ010000010">
    <property type="protein sequence ID" value="KAJ8551859.1"/>
    <property type="molecule type" value="Genomic_DNA"/>
</dbReference>
<protein>
    <submittedName>
        <fullName evidence="1">Uncharacterized protein</fullName>
    </submittedName>
</protein>
<evidence type="ECO:0000313" key="2">
    <source>
        <dbReference type="Proteomes" id="UP001152561"/>
    </source>
</evidence>
<comment type="caution">
    <text evidence="1">The sequence shown here is derived from an EMBL/GenBank/DDBJ whole genome shotgun (WGS) entry which is preliminary data.</text>
</comment>
<keyword evidence="2" id="KW-1185">Reference proteome</keyword>
<name>A0A9Q1RDS4_9SOLA</name>
<accession>A0A9Q1RDS4</accession>
<organism evidence="1 2">
    <name type="scientific">Anisodus acutangulus</name>
    <dbReference type="NCBI Taxonomy" id="402998"/>
    <lineage>
        <taxon>Eukaryota</taxon>
        <taxon>Viridiplantae</taxon>
        <taxon>Streptophyta</taxon>
        <taxon>Embryophyta</taxon>
        <taxon>Tracheophyta</taxon>
        <taxon>Spermatophyta</taxon>
        <taxon>Magnoliopsida</taxon>
        <taxon>eudicotyledons</taxon>
        <taxon>Gunneridae</taxon>
        <taxon>Pentapetalae</taxon>
        <taxon>asterids</taxon>
        <taxon>lamiids</taxon>
        <taxon>Solanales</taxon>
        <taxon>Solanaceae</taxon>
        <taxon>Solanoideae</taxon>
        <taxon>Hyoscyameae</taxon>
        <taxon>Anisodus</taxon>
    </lineage>
</organism>
<dbReference type="Proteomes" id="UP001152561">
    <property type="component" value="Unassembled WGS sequence"/>
</dbReference>
<gene>
    <name evidence="1" type="ORF">K7X08_028302</name>
</gene>
<dbReference type="AlphaFoldDB" id="A0A9Q1RDS4"/>
<proteinExistence type="predicted"/>
<reference evidence="2" key="1">
    <citation type="journal article" date="2023" name="Proc. Natl. Acad. Sci. U.S.A.">
        <title>Genomic and structural basis for evolution of tropane alkaloid biosynthesis.</title>
        <authorList>
            <person name="Wanga Y.-J."/>
            <person name="Taina T."/>
            <person name="Yua J.-Y."/>
            <person name="Lia J."/>
            <person name="Xua B."/>
            <person name="Chenc J."/>
            <person name="D'Auriad J.C."/>
            <person name="Huanga J.-P."/>
            <person name="Huanga S.-X."/>
        </authorList>
    </citation>
    <scope>NUCLEOTIDE SEQUENCE [LARGE SCALE GENOMIC DNA]</scope>
    <source>
        <strain evidence="2">cv. KIB-2019</strain>
    </source>
</reference>
<evidence type="ECO:0000313" key="1">
    <source>
        <dbReference type="EMBL" id="KAJ8551859.1"/>
    </source>
</evidence>